<keyword evidence="6" id="KW-1185">Reference proteome</keyword>
<dbReference type="InterPro" id="IPR006076">
    <property type="entry name" value="FAD-dep_OxRdtase"/>
</dbReference>
<dbReference type="Proteomes" id="UP001530315">
    <property type="component" value="Unassembled WGS sequence"/>
</dbReference>
<comment type="caution">
    <text evidence="5">The sequence shown here is derived from an EMBL/GenBank/DDBJ whole genome shotgun (WGS) entry which is preliminary data.</text>
</comment>
<name>A0ABD3N0I1_9STRA</name>
<organism evidence="5 6">
    <name type="scientific">Stephanodiscus triporus</name>
    <dbReference type="NCBI Taxonomy" id="2934178"/>
    <lineage>
        <taxon>Eukaryota</taxon>
        <taxon>Sar</taxon>
        <taxon>Stramenopiles</taxon>
        <taxon>Ochrophyta</taxon>
        <taxon>Bacillariophyta</taxon>
        <taxon>Coscinodiscophyceae</taxon>
        <taxon>Thalassiosirophycidae</taxon>
        <taxon>Stephanodiscales</taxon>
        <taxon>Stephanodiscaceae</taxon>
        <taxon>Stephanodiscus</taxon>
    </lineage>
</organism>
<feature type="signal peptide" evidence="3">
    <location>
        <begin position="1"/>
        <end position="18"/>
    </location>
</feature>
<evidence type="ECO:0000259" key="4">
    <source>
        <dbReference type="Pfam" id="PF01266"/>
    </source>
</evidence>
<gene>
    <name evidence="5" type="ORF">ACHAW5_008943</name>
</gene>
<feature type="compositionally biased region" description="Polar residues" evidence="2">
    <location>
        <begin position="277"/>
        <end position="290"/>
    </location>
</feature>
<dbReference type="Gene3D" id="3.50.50.60">
    <property type="entry name" value="FAD/NAD(P)-binding domain"/>
    <property type="match status" value="1"/>
</dbReference>
<dbReference type="Pfam" id="PF01266">
    <property type="entry name" value="DAO"/>
    <property type="match status" value="1"/>
</dbReference>
<dbReference type="AlphaFoldDB" id="A0ABD3N0I1"/>
<evidence type="ECO:0000256" key="2">
    <source>
        <dbReference type="SAM" id="MobiDB-lite"/>
    </source>
</evidence>
<dbReference type="GO" id="GO:0016491">
    <property type="term" value="F:oxidoreductase activity"/>
    <property type="evidence" value="ECO:0007669"/>
    <property type="project" value="UniProtKB-KW"/>
</dbReference>
<dbReference type="EMBL" id="JALLAZ020001664">
    <property type="protein sequence ID" value="KAL3769124.1"/>
    <property type="molecule type" value="Genomic_DNA"/>
</dbReference>
<sequence length="984" mass="107955">MFMVLLLLMLLLPPLLLALLPPLVLAPAMAVAVEADESSYSPRVDRENTGTSSNGGFDVGWKAYAAVHRRLTQITLFILFHRQESPLYDVISSTHSTGYLRKLILFHVQLPYPSWPSHNQPTKRERRMNAMMPLIRHSLALAPALAWTVVHPEMTRYPGGEVVGCTGKVGSYILHRLNSEFHRLAADDEQYPQSLNAAAVPRGVAPGCLSPDDTPIFACTPASSIADVWESTLPHRRKDLVFMCNCVPSRHLAPCDPPHDITIAILHFGVSHHRDASSSQTPTPRLNQSPQSPPTVIYGRHAKTLGELLQRDGVSIVIARSPREIQVVAAKKLAWSSLLWLLCHSDRGRPMPVKDVHRSKSDQLRRLVEEFLPSLDALALESWARDDGESIHDAEYSRESRPNDDIGATSIGTVQDVLDYLRTYSMSISNGSVIPSRDLALHEIHERNGLLMSLMMAKAGENDGEKNGEHINLIRQVAGEEILDQCLEANTRARDGKSTTDRKKICQRIKCSSSNLEFLFNPSDVASHDSNTAKSALVVGAGIVGSSIAFHLSMRGVKVTVMDQKKNLLPHGNGCDGCEDHDIDPGIATSSSFGWLNANDKTPLSYKQFNQLGMEVWRRHDVLKNTPVWCGSLIRSARRDEEEAVMSSPHYLRVGPLELEEARRLEPGVGWPPVCATKNSPGESEIFFYPEEGHVDPLEAVKELRSSARRNGVNFLGGVQINNLIRDETGKVVGVEYTTTHSHNINSAHSAKPVIATADIVVIAAGANSSNPVLGIGPDRLQMLDRPGVLAYALSSHMSEEKSPELKRIFVDKVAQTHMLRRTDKTIVIGGGQLVVGGKEDKSLLATNTQSCLPSHTFVPEEDDLLGRGMVENAVMAMLPLELQPLPTSAGSGFDLVRVSRANRPVPYDGLPVVGFAKEGLYVAVTHSGITLAPLLGELSAYEIWCNKAPAVDEYGMGHCGFQILDDYRPSQSRNLVCPEGKIE</sequence>
<keyword evidence="3" id="KW-0732">Signal</keyword>
<dbReference type="SUPFAM" id="SSF51905">
    <property type="entry name" value="FAD/NAD(P)-binding domain"/>
    <property type="match status" value="1"/>
</dbReference>
<evidence type="ECO:0000313" key="6">
    <source>
        <dbReference type="Proteomes" id="UP001530315"/>
    </source>
</evidence>
<protein>
    <recommendedName>
        <fullName evidence="4">FAD dependent oxidoreductase domain-containing protein</fullName>
    </recommendedName>
</protein>
<feature type="chain" id="PRO_5044860716" description="FAD dependent oxidoreductase domain-containing protein" evidence="3">
    <location>
        <begin position="19"/>
        <end position="984"/>
    </location>
</feature>
<accession>A0ABD3N0I1</accession>
<proteinExistence type="predicted"/>
<dbReference type="PANTHER" id="PTHR13847">
    <property type="entry name" value="SARCOSINE DEHYDROGENASE-RELATED"/>
    <property type="match status" value="1"/>
</dbReference>
<dbReference type="InterPro" id="IPR036188">
    <property type="entry name" value="FAD/NAD-bd_sf"/>
</dbReference>
<feature type="region of interest" description="Disordered" evidence="2">
    <location>
        <begin position="274"/>
        <end position="294"/>
    </location>
</feature>
<reference evidence="5 6" key="1">
    <citation type="submission" date="2024-10" db="EMBL/GenBank/DDBJ databases">
        <title>Updated reference genomes for cyclostephanoid diatoms.</title>
        <authorList>
            <person name="Roberts W.R."/>
            <person name="Alverson A.J."/>
        </authorList>
    </citation>
    <scope>NUCLEOTIDE SEQUENCE [LARGE SCALE GENOMIC DNA]</scope>
    <source>
        <strain evidence="5 6">AJA276-08</strain>
    </source>
</reference>
<keyword evidence="1" id="KW-0560">Oxidoreductase</keyword>
<evidence type="ECO:0000313" key="5">
    <source>
        <dbReference type="EMBL" id="KAL3769124.1"/>
    </source>
</evidence>
<dbReference type="Gene3D" id="3.30.9.10">
    <property type="entry name" value="D-Amino Acid Oxidase, subunit A, domain 2"/>
    <property type="match status" value="1"/>
</dbReference>
<feature type="domain" description="FAD dependent oxidoreductase" evidence="4">
    <location>
        <begin position="537"/>
        <end position="942"/>
    </location>
</feature>
<evidence type="ECO:0000256" key="3">
    <source>
        <dbReference type="SAM" id="SignalP"/>
    </source>
</evidence>
<dbReference type="PANTHER" id="PTHR13847:SF289">
    <property type="entry name" value="GLYCINE OXIDASE"/>
    <property type="match status" value="1"/>
</dbReference>
<evidence type="ECO:0000256" key="1">
    <source>
        <dbReference type="ARBA" id="ARBA00023002"/>
    </source>
</evidence>